<feature type="compositionally biased region" description="Basic and acidic residues" evidence="1">
    <location>
        <begin position="83"/>
        <end position="96"/>
    </location>
</feature>
<name>A0A914XRR1_9BILA</name>
<evidence type="ECO:0000256" key="1">
    <source>
        <dbReference type="SAM" id="MobiDB-lite"/>
    </source>
</evidence>
<sequence>MHMRAGGANHIGATDPQQTQTSDARRRPLDKAVFNRSRRLPADQQPAIASRARLDKRAVRHHRPAGQSVPSADRSTKCPSPGARDRAPIKRLDQWHDGLTPQISAPIVTPLESLIRPYPGGAKDRRDQRPVERRSKTDAQWRVQPSAQDRADDGARQGIIARRPWTNVCPRPLPTTSSS</sequence>
<feature type="compositionally biased region" description="Basic and acidic residues" evidence="1">
    <location>
        <begin position="122"/>
        <end position="139"/>
    </location>
</feature>
<organism evidence="2 3">
    <name type="scientific">Plectus sambesii</name>
    <dbReference type="NCBI Taxonomy" id="2011161"/>
    <lineage>
        <taxon>Eukaryota</taxon>
        <taxon>Metazoa</taxon>
        <taxon>Ecdysozoa</taxon>
        <taxon>Nematoda</taxon>
        <taxon>Chromadorea</taxon>
        <taxon>Plectida</taxon>
        <taxon>Plectina</taxon>
        <taxon>Plectoidea</taxon>
        <taxon>Plectidae</taxon>
        <taxon>Plectus</taxon>
    </lineage>
</organism>
<protein>
    <submittedName>
        <fullName evidence="3">Uncharacterized protein</fullName>
    </submittedName>
</protein>
<accession>A0A914XRR1</accession>
<feature type="region of interest" description="Disordered" evidence="1">
    <location>
        <begin position="1"/>
        <end position="179"/>
    </location>
</feature>
<evidence type="ECO:0000313" key="2">
    <source>
        <dbReference type="Proteomes" id="UP000887566"/>
    </source>
</evidence>
<dbReference type="WBParaSite" id="PSAMB.scaffold9560size4844.g32539.t1">
    <property type="protein sequence ID" value="PSAMB.scaffold9560size4844.g32539.t1"/>
    <property type="gene ID" value="PSAMB.scaffold9560size4844.g32539"/>
</dbReference>
<proteinExistence type="predicted"/>
<evidence type="ECO:0000313" key="3">
    <source>
        <dbReference type="WBParaSite" id="PSAMB.scaffold9560size4844.g32539.t1"/>
    </source>
</evidence>
<keyword evidence="2" id="KW-1185">Reference proteome</keyword>
<reference evidence="3" key="1">
    <citation type="submission" date="2022-11" db="UniProtKB">
        <authorList>
            <consortium name="WormBaseParasite"/>
        </authorList>
    </citation>
    <scope>IDENTIFICATION</scope>
</reference>
<dbReference type="Proteomes" id="UP000887566">
    <property type="component" value="Unplaced"/>
</dbReference>
<dbReference type="AlphaFoldDB" id="A0A914XRR1"/>